<feature type="domain" description="AMP-binding enzyme C-terminal" evidence="7">
    <location>
        <begin position="371"/>
        <end position="438"/>
    </location>
</feature>
<dbReference type="NCBIfam" id="TIGR01923">
    <property type="entry name" value="menE"/>
    <property type="match status" value="1"/>
</dbReference>
<protein>
    <submittedName>
        <fullName evidence="8">O-succinylbenzoate--CoA ligase</fullName>
    </submittedName>
</protein>
<dbReference type="PANTHER" id="PTHR43201:SF5">
    <property type="entry name" value="MEDIUM-CHAIN ACYL-COA LIGASE ACSF2, MITOCHONDRIAL"/>
    <property type="match status" value="1"/>
</dbReference>
<evidence type="ECO:0000256" key="3">
    <source>
        <dbReference type="ARBA" id="ARBA00022598"/>
    </source>
</evidence>
<comment type="similarity">
    <text evidence="1">Belongs to the ATP-dependent AMP-binding enzyme family.</text>
</comment>
<dbReference type="InterPro" id="IPR010192">
    <property type="entry name" value="MenE"/>
</dbReference>
<dbReference type="PANTHER" id="PTHR43201">
    <property type="entry name" value="ACYL-COA SYNTHETASE"/>
    <property type="match status" value="1"/>
</dbReference>
<dbReference type="Proteomes" id="UP000095185">
    <property type="component" value="Chromosome"/>
</dbReference>
<dbReference type="GO" id="GO:0031956">
    <property type="term" value="F:medium-chain fatty acid-CoA ligase activity"/>
    <property type="evidence" value="ECO:0007669"/>
    <property type="project" value="TreeGrafter"/>
</dbReference>
<dbReference type="KEGG" id="clz:BIU88_10030"/>
<evidence type="ECO:0000313" key="9">
    <source>
        <dbReference type="Proteomes" id="UP000095185"/>
    </source>
</evidence>
<dbReference type="AlphaFoldDB" id="A0A1D8D894"/>
<dbReference type="Pfam" id="PF00501">
    <property type="entry name" value="AMP-binding"/>
    <property type="match status" value="1"/>
</dbReference>
<dbReference type="STRING" id="274537.BIU88_10030"/>
<keyword evidence="3 8" id="KW-0436">Ligase</keyword>
<keyword evidence="4" id="KW-0547">Nucleotide-binding</keyword>
<dbReference type="GO" id="GO:0009234">
    <property type="term" value="P:menaquinone biosynthetic process"/>
    <property type="evidence" value="ECO:0007669"/>
    <property type="project" value="UniProtKB-KW"/>
</dbReference>
<evidence type="ECO:0000259" key="7">
    <source>
        <dbReference type="Pfam" id="PF13193"/>
    </source>
</evidence>
<dbReference type="RefSeq" id="WP_069810630.1">
    <property type="nucleotide sequence ID" value="NZ_CP017305.1"/>
</dbReference>
<dbReference type="EMBL" id="CP017305">
    <property type="protein sequence ID" value="AOS84438.1"/>
    <property type="molecule type" value="Genomic_DNA"/>
</dbReference>
<evidence type="ECO:0000256" key="2">
    <source>
        <dbReference type="ARBA" id="ARBA00022428"/>
    </source>
</evidence>
<dbReference type="OrthoDB" id="4317020at2"/>
<dbReference type="GO" id="GO:0005524">
    <property type="term" value="F:ATP binding"/>
    <property type="evidence" value="ECO:0007669"/>
    <property type="project" value="UniProtKB-KW"/>
</dbReference>
<dbReference type="GO" id="GO:0006631">
    <property type="term" value="P:fatty acid metabolic process"/>
    <property type="evidence" value="ECO:0007669"/>
    <property type="project" value="TreeGrafter"/>
</dbReference>
<sequence length="462" mass="49267">MDIVAQAARTFGNAPALVTAGRRWSFADLDGDTARIAAALEAQGIRRGDIVALVAPNSAPLVLALMALMRMGAVAAPVNHRFPASHIDGVLARLNPVMMLDSATLEAFVAEALAGGNLAFTAASDMERPTSIIHTSASSGKPKAAVHSFSNHWHSALGSSTNLPFGPGDCWLLSLPLCHVGGYSMLFKSLFGGGALAVPSPEAPLADALASFPVTHLSLVPTQLYRMLRADGGPERLRRLDALLLGGSAVSEPLLREAIRERVPVYLTYGSTEMSTQVTTSPGPVTSARGDSGVVLPYRQVKIDTDGEILVKGECLFMGYLDEGGLRTARDANGWFHTGDMGELSEEGRLTVLGRRDSMFISGGENIHPEEIEKALSSLEGIEEAVVVPAPDAEYGARPVAWLKVRENNGPDDATIMASLRNTLGKLKTPVAYHRVREWQTLPGSPKIDRGWYRKLGESEKG</sequence>
<gene>
    <name evidence="8" type="ORF">BIU88_10030</name>
</gene>
<keyword evidence="2" id="KW-0474">Menaquinone biosynthesis</keyword>
<keyword evidence="5" id="KW-0067">ATP-binding</keyword>
<organism evidence="8 9">
    <name type="scientific">Chlorobaculum limnaeum</name>
    <dbReference type="NCBI Taxonomy" id="274537"/>
    <lineage>
        <taxon>Bacteria</taxon>
        <taxon>Pseudomonadati</taxon>
        <taxon>Chlorobiota</taxon>
        <taxon>Chlorobiia</taxon>
        <taxon>Chlorobiales</taxon>
        <taxon>Chlorobiaceae</taxon>
        <taxon>Chlorobaculum</taxon>
    </lineage>
</organism>
<evidence type="ECO:0000256" key="1">
    <source>
        <dbReference type="ARBA" id="ARBA00006432"/>
    </source>
</evidence>
<dbReference type="InterPro" id="IPR000873">
    <property type="entry name" value="AMP-dep_synth/lig_dom"/>
</dbReference>
<evidence type="ECO:0000259" key="6">
    <source>
        <dbReference type="Pfam" id="PF00501"/>
    </source>
</evidence>
<dbReference type="InterPro" id="IPR045851">
    <property type="entry name" value="AMP-bd_C_sf"/>
</dbReference>
<dbReference type="InterPro" id="IPR042099">
    <property type="entry name" value="ANL_N_sf"/>
</dbReference>
<proteinExistence type="inferred from homology"/>
<accession>A0A1D8D894</accession>
<evidence type="ECO:0000256" key="4">
    <source>
        <dbReference type="ARBA" id="ARBA00022741"/>
    </source>
</evidence>
<evidence type="ECO:0000313" key="8">
    <source>
        <dbReference type="EMBL" id="AOS84438.1"/>
    </source>
</evidence>
<keyword evidence="9" id="KW-1185">Reference proteome</keyword>
<dbReference type="Gene3D" id="3.30.300.30">
    <property type="match status" value="1"/>
</dbReference>
<reference evidence="8" key="1">
    <citation type="submission" date="2016-09" db="EMBL/GenBank/DDBJ databases">
        <title>Genome sequence of Chlorobaculum limnaeum.</title>
        <authorList>
            <person name="Liu Z."/>
            <person name="Tank M."/>
            <person name="Bryant D.A."/>
        </authorList>
    </citation>
    <scope>NUCLEOTIDE SEQUENCE [LARGE SCALE GENOMIC DNA]</scope>
    <source>
        <strain evidence="8">DSM 1677</strain>
    </source>
</reference>
<dbReference type="Gene3D" id="3.40.50.12780">
    <property type="entry name" value="N-terminal domain of ligase-like"/>
    <property type="match status" value="1"/>
</dbReference>
<dbReference type="CDD" id="cd17630">
    <property type="entry name" value="OSB_MenE-like"/>
    <property type="match status" value="1"/>
</dbReference>
<dbReference type="GO" id="GO:0008756">
    <property type="term" value="F:o-succinylbenzoate-CoA ligase activity"/>
    <property type="evidence" value="ECO:0007669"/>
    <property type="project" value="InterPro"/>
</dbReference>
<feature type="domain" description="AMP-dependent synthetase/ligase" evidence="6">
    <location>
        <begin position="6"/>
        <end position="321"/>
    </location>
</feature>
<dbReference type="SUPFAM" id="SSF56801">
    <property type="entry name" value="Acetyl-CoA synthetase-like"/>
    <property type="match status" value="1"/>
</dbReference>
<dbReference type="InterPro" id="IPR025110">
    <property type="entry name" value="AMP-bd_C"/>
</dbReference>
<name>A0A1D8D894_CHLLM</name>
<evidence type="ECO:0000256" key="5">
    <source>
        <dbReference type="ARBA" id="ARBA00022840"/>
    </source>
</evidence>
<dbReference type="Pfam" id="PF13193">
    <property type="entry name" value="AMP-binding_C"/>
    <property type="match status" value="1"/>
</dbReference>